<protein>
    <submittedName>
        <fullName evidence="1">Uncharacterized protein</fullName>
    </submittedName>
</protein>
<proteinExistence type="predicted"/>
<dbReference type="EMBL" id="JAOYOD010000001">
    <property type="protein sequence ID" value="MCV9389114.1"/>
    <property type="molecule type" value="Genomic_DNA"/>
</dbReference>
<evidence type="ECO:0000313" key="1">
    <source>
        <dbReference type="EMBL" id="MCV9389114.1"/>
    </source>
</evidence>
<dbReference type="RefSeq" id="WP_264140032.1">
    <property type="nucleotide sequence ID" value="NZ_JAOYOD010000001.1"/>
</dbReference>
<evidence type="ECO:0000313" key="2">
    <source>
        <dbReference type="Proteomes" id="UP001300692"/>
    </source>
</evidence>
<dbReference type="Proteomes" id="UP001300692">
    <property type="component" value="Unassembled WGS sequence"/>
</dbReference>
<organism evidence="1 2">
    <name type="scientific">Reichenbachiella ulvae</name>
    <dbReference type="NCBI Taxonomy" id="2980104"/>
    <lineage>
        <taxon>Bacteria</taxon>
        <taxon>Pseudomonadati</taxon>
        <taxon>Bacteroidota</taxon>
        <taxon>Cytophagia</taxon>
        <taxon>Cytophagales</taxon>
        <taxon>Reichenbachiellaceae</taxon>
        <taxon>Reichenbachiella</taxon>
    </lineage>
</organism>
<keyword evidence="2" id="KW-1185">Reference proteome</keyword>
<reference evidence="1 2" key="1">
    <citation type="submission" date="2022-10" db="EMBL/GenBank/DDBJ databases">
        <title>Comparative genomics and taxonomic characterization of three novel marine species of genus Reichenbachiella exhibiting antioxidant and polysaccharide degradation activities.</title>
        <authorList>
            <person name="Muhammad N."/>
            <person name="Lee Y.-J."/>
            <person name="Ko J."/>
            <person name="Kim S.-G."/>
        </authorList>
    </citation>
    <scope>NUCLEOTIDE SEQUENCE [LARGE SCALE GENOMIC DNA]</scope>
    <source>
        <strain evidence="1 2">ABR2-5</strain>
    </source>
</reference>
<gene>
    <name evidence="1" type="ORF">N7U62_20745</name>
</gene>
<dbReference type="Pfam" id="PF20420">
    <property type="entry name" value="DUF6702"/>
    <property type="match status" value="1"/>
</dbReference>
<dbReference type="InterPro" id="IPR046525">
    <property type="entry name" value="DUF6702"/>
</dbReference>
<accession>A0ABT3CZW1</accession>
<comment type="caution">
    <text evidence="1">The sequence shown here is derived from an EMBL/GenBank/DDBJ whole genome shotgun (WGS) entry which is preliminary data.</text>
</comment>
<name>A0ABT3CZW1_9BACT</name>
<sequence length="148" mass="17493">MHDFHVSVIDLEHDTKAQRLEISQRIFIDDMEKALINFDKDKEYNIITTEDFTELNPLIEKYMLERFKIYVDDKEEEISYLGSKVEGDVLMCFIEVPKIKKMKSLRVENLVLFEMFSDQINLVHITTEAGKKSLKLSVRQPSDQLDFK</sequence>